<dbReference type="SUPFAM" id="SSF46894">
    <property type="entry name" value="C-terminal effector domain of the bipartite response regulators"/>
    <property type="match status" value="1"/>
</dbReference>
<dbReference type="Gene3D" id="1.10.10.10">
    <property type="entry name" value="Winged helix-like DNA-binding domain superfamily/Winged helix DNA-binding domain"/>
    <property type="match status" value="1"/>
</dbReference>
<dbReference type="PROSITE" id="PS00202">
    <property type="entry name" value="RUBREDOXIN"/>
    <property type="match status" value="1"/>
</dbReference>
<evidence type="ECO:0008006" key="4">
    <source>
        <dbReference type="Google" id="ProtNLM"/>
    </source>
</evidence>
<name>A0ABU2FVF8_9EURY</name>
<dbReference type="RefSeq" id="WP_310902433.1">
    <property type="nucleotide sequence ID" value="NZ_JAMQOS010000012.1"/>
</dbReference>
<dbReference type="InterPro" id="IPR036388">
    <property type="entry name" value="WH-like_DNA-bd_sf"/>
</dbReference>
<proteinExistence type="predicted"/>
<comment type="caution">
    <text evidence="2">The sequence shown here is derived from an EMBL/GenBank/DDBJ whole genome shotgun (WGS) entry which is preliminary data.</text>
</comment>
<dbReference type="Proteomes" id="UP001268864">
    <property type="component" value="Unassembled WGS sequence"/>
</dbReference>
<dbReference type="InterPro" id="IPR016032">
    <property type="entry name" value="Sig_transdc_resp-reg_C-effctor"/>
</dbReference>
<dbReference type="EMBL" id="JAMQOS010000012">
    <property type="protein sequence ID" value="MDS0284768.1"/>
    <property type="molecule type" value="Genomic_DNA"/>
</dbReference>
<organism evidence="2 3">
    <name type="scientific">Haloarcula onubensis</name>
    <dbReference type="NCBI Taxonomy" id="2950539"/>
    <lineage>
        <taxon>Archaea</taxon>
        <taxon>Methanobacteriati</taxon>
        <taxon>Methanobacteriota</taxon>
        <taxon>Stenosarchaea group</taxon>
        <taxon>Halobacteria</taxon>
        <taxon>Halobacteriales</taxon>
        <taxon>Haloarculaceae</taxon>
        <taxon>Haloarcula</taxon>
    </lineage>
</organism>
<sequence length="157" mass="17866">MVDVSELNASAAETIVEDKQAQLKRQDKMANAKQILAPLADDLISDWEEVGLSSRQAEIAAYRQLGSTDKTIAFFTGLSRNTVNEHNRRIREKYQQAKSLVDRVESTKTLDKGWRCPRCGHMTRRQNADISVDPESEKVKSHCGDWECGYCDEQYLK</sequence>
<keyword evidence="1" id="KW-0479">Metal-binding</keyword>
<protein>
    <recommendedName>
        <fullName evidence="4">HTH luxR-type domain-containing protein</fullName>
    </recommendedName>
</protein>
<evidence type="ECO:0000313" key="3">
    <source>
        <dbReference type="Proteomes" id="UP001268864"/>
    </source>
</evidence>
<dbReference type="InterPro" id="IPR018527">
    <property type="entry name" value="Rubredoxin_Fe_BS"/>
</dbReference>
<reference evidence="2 3" key="1">
    <citation type="submission" date="2022-06" db="EMBL/GenBank/DDBJ databases">
        <title>Halomicroarcula sp. a new haloarchaeum isolate from saline soil.</title>
        <authorList>
            <person name="Strakova D."/>
            <person name="Galisteo C."/>
            <person name="Sanchez-Porro C."/>
            <person name="Ventosa A."/>
        </authorList>
    </citation>
    <scope>NUCLEOTIDE SEQUENCE [LARGE SCALE GENOMIC DNA]</scope>
    <source>
        <strain evidence="2 3">S3CR25-11</strain>
    </source>
</reference>
<evidence type="ECO:0000256" key="1">
    <source>
        <dbReference type="ARBA" id="ARBA00022723"/>
    </source>
</evidence>
<evidence type="ECO:0000313" key="2">
    <source>
        <dbReference type="EMBL" id="MDS0284768.1"/>
    </source>
</evidence>
<keyword evidence="3" id="KW-1185">Reference proteome</keyword>
<accession>A0ABU2FVF8</accession>
<gene>
    <name evidence="2" type="ORF">NDI86_21940</name>
</gene>